<dbReference type="RefSeq" id="WP_344988136.1">
    <property type="nucleotide sequence ID" value="NZ_BAABCD010000005.1"/>
</dbReference>
<accession>A0ABV9PLC0</accession>
<name>A0ABV9PLC0_9ACTN</name>
<evidence type="ECO:0000313" key="2">
    <source>
        <dbReference type="EMBL" id="MFC4753676.1"/>
    </source>
</evidence>
<evidence type="ECO:0000256" key="1">
    <source>
        <dbReference type="SAM" id="MobiDB-lite"/>
    </source>
</evidence>
<feature type="region of interest" description="Disordered" evidence="1">
    <location>
        <begin position="153"/>
        <end position="176"/>
    </location>
</feature>
<evidence type="ECO:0000313" key="3">
    <source>
        <dbReference type="Proteomes" id="UP001595836"/>
    </source>
</evidence>
<sequence>MARTWLSITVELLGGRGDALWPPPGRIFAVGPSHTFMDLADAINAAFARWDLAHLSEFTLSDGTTVADLESSLDFLSSGFGPVQLLEDIERTKVAKTVGLGDEFRFIFDLGHDWVHRCEVHPVKIDPVETLGIRPRTPLPYWGWGDIPDQYGRRWSDDDGESQPGPRPDQPWPMLDPRWPAAPTISRGDLWEVRRALSARGGDALLSAIAGRQVDDALQQIAVGAALLLESGDARMEALVLSFVNRLNARGLPGDKVLGEELLARLRGDTPPGREAPVDLDMLATMLGDSEHLTGAYVDLETGAVIPVGDGLLDADDPGDVETDPDRFLWLDRYEAEDRWNDRMAFAAQQRDRDLRGRLETALDEKGAFQAFRNAIDEADLVERWLVFSADAELGRARGRLAEHDIRPALP</sequence>
<dbReference type="Proteomes" id="UP001595836">
    <property type="component" value="Unassembled WGS sequence"/>
</dbReference>
<reference evidence="3" key="1">
    <citation type="journal article" date="2019" name="Int. J. Syst. Evol. Microbiol.">
        <title>The Global Catalogue of Microorganisms (GCM) 10K type strain sequencing project: providing services to taxonomists for standard genome sequencing and annotation.</title>
        <authorList>
            <consortium name="The Broad Institute Genomics Platform"/>
            <consortium name="The Broad Institute Genome Sequencing Center for Infectious Disease"/>
            <person name="Wu L."/>
            <person name="Ma J."/>
        </authorList>
    </citation>
    <scope>NUCLEOTIDE SEQUENCE [LARGE SCALE GENOMIC DNA]</scope>
    <source>
        <strain evidence="3">JCM 11882</strain>
    </source>
</reference>
<protein>
    <submittedName>
        <fullName evidence="2">Uncharacterized protein</fullName>
    </submittedName>
</protein>
<organism evidence="2 3">
    <name type="scientific">Dietzia aurantiaca</name>
    <dbReference type="NCBI Taxonomy" id="983873"/>
    <lineage>
        <taxon>Bacteria</taxon>
        <taxon>Bacillati</taxon>
        <taxon>Actinomycetota</taxon>
        <taxon>Actinomycetes</taxon>
        <taxon>Mycobacteriales</taxon>
        <taxon>Dietziaceae</taxon>
        <taxon>Dietzia</taxon>
    </lineage>
</organism>
<dbReference type="InterPro" id="IPR024047">
    <property type="entry name" value="MM3350-like_sf"/>
</dbReference>
<gene>
    <name evidence="2" type="ORF">ACFO7U_02630</name>
</gene>
<comment type="caution">
    <text evidence="2">The sequence shown here is derived from an EMBL/GenBank/DDBJ whole genome shotgun (WGS) entry which is preliminary data.</text>
</comment>
<dbReference type="EMBL" id="JBHSHP010000008">
    <property type="protein sequence ID" value="MFC4753676.1"/>
    <property type="molecule type" value="Genomic_DNA"/>
</dbReference>
<proteinExistence type="predicted"/>
<keyword evidence="3" id="KW-1185">Reference proteome</keyword>
<dbReference type="Gene3D" id="3.10.290.30">
    <property type="entry name" value="MM3350-like"/>
    <property type="match status" value="1"/>
</dbReference>
<dbReference type="SUPFAM" id="SSF159941">
    <property type="entry name" value="MM3350-like"/>
    <property type="match status" value="1"/>
</dbReference>